<dbReference type="PANTHER" id="PTHR43736">
    <property type="entry name" value="ADP-RIBOSE PYROPHOSPHATASE"/>
    <property type="match status" value="1"/>
</dbReference>
<dbReference type="Gene3D" id="3.90.79.10">
    <property type="entry name" value="Nucleoside Triphosphate Pyrophosphohydrolase"/>
    <property type="match status" value="1"/>
</dbReference>
<reference evidence="4 5" key="1">
    <citation type="submission" date="2019-07" db="EMBL/GenBank/DDBJ databases">
        <title>Whole genome shotgun sequence of Sporosarcina luteola NBRC 105378.</title>
        <authorList>
            <person name="Hosoyama A."/>
            <person name="Uohara A."/>
            <person name="Ohji S."/>
            <person name="Ichikawa N."/>
        </authorList>
    </citation>
    <scope>NUCLEOTIDE SEQUENCE [LARGE SCALE GENOMIC DNA]</scope>
    <source>
        <strain evidence="4 5">NBRC 105378</strain>
    </source>
</reference>
<dbReference type="OrthoDB" id="2661124at2"/>
<dbReference type="EMBL" id="BJYL01000026">
    <property type="protein sequence ID" value="GEN83722.1"/>
    <property type="molecule type" value="Genomic_DNA"/>
</dbReference>
<dbReference type="GO" id="GO:0016787">
    <property type="term" value="F:hydrolase activity"/>
    <property type="evidence" value="ECO:0007669"/>
    <property type="project" value="UniProtKB-KW"/>
</dbReference>
<keyword evidence="2" id="KW-0378">Hydrolase</keyword>
<comment type="similarity">
    <text evidence="1">Belongs to the Nudix hydrolase family.</text>
</comment>
<dbReference type="PROSITE" id="PS51462">
    <property type="entry name" value="NUDIX"/>
    <property type="match status" value="1"/>
</dbReference>
<gene>
    <name evidence="4" type="ORF">SLU01_20340</name>
</gene>
<dbReference type="Pfam" id="PF00293">
    <property type="entry name" value="NUDIX"/>
    <property type="match status" value="1"/>
</dbReference>
<organism evidence="4 5">
    <name type="scientific">Sporosarcina luteola</name>
    <dbReference type="NCBI Taxonomy" id="582850"/>
    <lineage>
        <taxon>Bacteria</taxon>
        <taxon>Bacillati</taxon>
        <taxon>Bacillota</taxon>
        <taxon>Bacilli</taxon>
        <taxon>Bacillales</taxon>
        <taxon>Caryophanaceae</taxon>
        <taxon>Sporosarcina</taxon>
    </lineage>
</organism>
<dbReference type="PANTHER" id="PTHR43736:SF1">
    <property type="entry name" value="DIHYDRONEOPTERIN TRIPHOSPHATE DIPHOSPHATASE"/>
    <property type="match status" value="1"/>
</dbReference>
<evidence type="ECO:0000256" key="1">
    <source>
        <dbReference type="ARBA" id="ARBA00005582"/>
    </source>
</evidence>
<name>A0A511Z8E8_9BACL</name>
<evidence type="ECO:0000259" key="3">
    <source>
        <dbReference type="PROSITE" id="PS51462"/>
    </source>
</evidence>
<feature type="domain" description="Nudix hydrolase" evidence="3">
    <location>
        <begin position="2"/>
        <end position="144"/>
    </location>
</feature>
<proteinExistence type="inferred from homology"/>
<dbReference type="PROSITE" id="PS00893">
    <property type="entry name" value="NUDIX_BOX"/>
    <property type="match status" value="1"/>
</dbReference>
<dbReference type="Proteomes" id="UP000321901">
    <property type="component" value="Unassembled WGS sequence"/>
</dbReference>
<comment type="caution">
    <text evidence="4">The sequence shown here is derived from an EMBL/GenBank/DDBJ whole genome shotgun (WGS) entry which is preliminary data.</text>
</comment>
<sequence>MEVKRKVLAYITKGEQAERKILVFDQEGNPEAGLQVPGGTIEDDELLIDALYREIEEETGICRDQLEFKGKVHKKNYFPEHREDVIHERNIFHLVYTGDDEHDWNNRVQSTGKDNGMVFHCQWMPIQDLPELAAGQDDDIEFIV</sequence>
<evidence type="ECO:0000313" key="5">
    <source>
        <dbReference type="Proteomes" id="UP000321901"/>
    </source>
</evidence>
<dbReference type="AlphaFoldDB" id="A0A511Z8E8"/>
<evidence type="ECO:0000313" key="4">
    <source>
        <dbReference type="EMBL" id="GEN83722.1"/>
    </source>
</evidence>
<dbReference type="RefSeq" id="WP_147057904.1">
    <property type="nucleotide sequence ID" value="NZ_BJYL01000026.1"/>
</dbReference>
<accession>A0A511Z8E8</accession>
<keyword evidence="5" id="KW-1185">Reference proteome</keyword>
<dbReference type="SUPFAM" id="SSF55811">
    <property type="entry name" value="Nudix"/>
    <property type="match status" value="1"/>
</dbReference>
<dbReference type="InterPro" id="IPR020084">
    <property type="entry name" value="NUDIX_hydrolase_CS"/>
</dbReference>
<evidence type="ECO:0000256" key="2">
    <source>
        <dbReference type="ARBA" id="ARBA00022801"/>
    </source>
</evidence>
<dbReference type="InterPro" id="IPR015797">
    <property type="entry name" value="NUDIX_hydrolase-like_dom_sf"/>
</dbReference>
<dbReference type="CDD" id="cd04663">
    <property type="entry name" value="NUDIX_Hydrolase"/>
    <property type="match status" value="1"/>
</dbReference>
<protein>
    <submittedName>
        <fullName evidence="4">DNA mismatch repair protein MutT</fullName>
    </submittedName>
</protein>
<dbReference type="InterPro" id="IPR000086">
    <property type="entry name" value="NUDIX_hydrolase_dom"/>
</dbReference>